<dbReference type="PROSITE" id="PS50109">
    <property type="entry name" value="HIS_KIN"/>
    <property type="match status" value="1"/>
</dbReference>
<keyword evidence="11 12" id="KW-0472">Membrane</keyword>
<feature type="domain" description="Histidine kinase" evidence="13">
    <location>
        <begin position="437"/>
        <end position="634"/>
    </location>
</feature>
<keyword evidence="12" id="KW-1133">Transmembrane helix</keyword>
<evidence type="ECO:0000256" key="3">
    <source>
        <dbReference type="ARBA" id="ARBA00012438"/>
    </source>
</evidence>
<evidence type="ECO:0000256" key="11">
    <source>
        <dbReference type="ARBA" id="ARBA00023136"/>
    </source>
</evidence>
<dbReference type="AlphaFoldDB" id="Q2FRM1"/>
<dbReference type="InterPro" id="IPR003594">
    <property type="entry name" value="HATPase_dom"/>
</dbReference>
<dbReference type="OrthoDB" id="342253at2157"/>
<comment type="catalytic activity">
    <reaction evidence="1">
        <text>ATP + protein L-histidine = ADP + protein N-phospho-L-histidine.</text>
        <dbReference type="EC" id="2.7.13.3"/>
    </reaction>
</comment>
<dbReference type="KEGG" id="mhu:Mhun_1963"/>
<keyword evidence="8 15" id="KW-0418">Kinase</keyword>
<dbReference type="InterPro" id="IPR036890">
    <property type="entry name" value="HATPase_C_sf"/>
</dbReference>
<dbReference type="SUPFAM" id="SSF55874">
    <property type="entry name" value="ATPase domain of HSP90 chaperone/DNA topoisomerase II/histidine kinase"/>
    <property type="match status" value="1"/>
</dbReference>
<keyword evidence="7" id="KW-0547">Nucleotide-binding</keyword>
<accession>Q2FRM1</accession>
<protein>
    <recommendedName>
        <fullName evidence="3">histidine kinase</fullName>
        <ecNumber evidence="3">2.7.13.3</ecNumber>
    </recommendedName>
</protein>
<dbReference type="PRINTS" id="PR00344">
    <property type="entry name" value="BCTRLSENSOR"/>
</dbReference>
<name>Q2FRM1_METHJ</name>
<dbReference type="PANTHER" id="PTHR45528:SF1">
    <property type="entry name" value="SENSOR HISTIDINE KINASE CPXA"/>
    <property type="match status" value="1"/>
</dbReference>
<dbReference type="InterPro" id="IPR050398">
    <property type="entry name" value="HssS/ArlS-like"/>
</dbReference>
<evidence type="ECO:0000256" key="12">
    <source>
        <dbReference type="SAM" id="Phobius"/>
    </source>
</evidence>
<dbReference type="SMART" id="SM00387">
    <property type="entry name" value="HATPase_c"/>
    <property type="match status" value="1"/>
</dbReference>
<dbReference type="Gene3D" id="6.10.340.10">
    <property type="match status" value="1"/>
</dbReference>
<dbReference type="eggNOG" id="arCOG02343">
    <property type="taxonomic scope" value="Archaea"/>
</dbReference>
<dbReference type="RefSeq" id="WP_011448935.1">
    <property type="nucleotide sequence ID" value="NC_007796.1"/>
</dbReference>
<evidence type="ECO:0000256" key="4">
    <source>
        <dbReference type="ARBA" id="ARBA00022475"/>
    </source>
</evidence>
<keyword evidence="16" id="KW-1185">Reference proteome</keyword>
<dbReference type="InParanoid" id="Q2FRM1"/>
<dbReference type="InterPro" id="IPR004358">
    <property type="entry name" value="Sig_transdc_His_kin-like_C"/>
</dbReference>
<evidence type="ECO:0000259" key="13">
    <source>
        <dbReference type="PROSITE" id="PS50109"/>
    </source>
</evidence>
<dbReference type="SUPFAM" id="SSF158472">
    <property type="entry name" value="HAMP domain-like"/>
    <property type="match status" value="1"/>
</dbReference>
<evidence type="ECO:0000256" key="9">
    <source>
        <dbReference type="ARBA" id="ARBA00022840"/>
    </source>
</evidence>
<keyword evidence="12" id="KW-0812">Transmembrane</keyword>
<dbReference type="InterPro" id="IPR003660">
    <property type="entry name" value="HAMP_dom"/>
</dbReference>
<dbReference type="EC" id="2.7.13.3" evidence="3"/>
<evidence type="ECO:0000256" key="2">
    <source>
        <dbReference type="ARBA" id="ARBA00004651"/>
    </source>
</evidence>
<keyword evidence="9" id="KW-0067">ATP-binding</keyword>
<dbReference type="PROSITE" id="PS50885">
    <property type="entry name" value="HAMP"/>
    <property type="match status" value="1"/>
</dbReference>
<proteinExistence type="predicted"/>
<evidence type="ECO:0000259" key="14">
    <source>
        <dbReference type="PROSITE" id="PS50885"/>
    </source>
</evidence>
<dbReference type="HOGENOM" id="CLU_020008_0_0_2"/>
<sequence length="642" mass="73633">MSRSGNKEFQYGQYSLSYHIMLIFLVIGIICTSIIFAYLYHVESDSIESEFLLSQRYGEEALTHAIQLADQSLSFYDNAYNQPLRLALLDYQNLFHQNGKSPEELDLEEIKEKLADYFDLPIDLYIFNSSGVIIASTFQPDIGLDFSFAPKFKERLNTIRLGDSVAFDAIVTGTKLGEERKYAYIPTRDHEYILEIGINLQVFFEKQGISKYPRLARWYKETRQDIVSVWIFDQTFNQATDIRTSIPGFAVYPYEFQDRTDRFDNLKTVFGEKKSIVVTGPQPNQITKYLYIPQVKSSSVSSGLFDKVAEIVYSTEQVRQKKEKALVKNILNALMIIAFLCLIAFFISRYVTRPVYQIIEDIEIIADGDYDHPIRRTKGFEFRRLEASIQKMVGRLKEDIISIRQKTDDLNDELQNRRYAEESLRAANHKLSLLGTITRHDLLNQMSVVSSGFDLLEDEIPVNEQNNRLKAMIRDALNSISDLILFTRIYEQMGVDKPVWHSISRLINETMKNFSDQPLTVHDLTNGLLVCADPMFDRVIYNLIENSLRHGGRVSRISCDVRIDDTFAMLTYSDDGSGVPAADKEKIFARGYGKNTGLGLFLTREILSLTGIEIREIGTLGEGACFEMKIPQGKWRFEDAGL</sequence>
<reference evidence="16" key="1">
    <citation type="journal article" date="2016" name="Stand. Genomic Sci.">
        <title>Complete genome sequence of Methanospirillum hungatei type strain JF1.</title>
        <authorList>
            <person name="Gunsalus R.P."/>
            <person name="Cook L.E."/>
            <person name="Crable B."/>
            <person name="Rohlin L."/>
            <person name="McDonald E."/>
            <person name="Mouttaki H."/>
            <person name="Sieber J.R."/>
            <person name="Poweleit N."/>
            <person name="Zhou H."/>
            <person name="Lapidus A.L."/>
            <person name="Daligault H.E."/>
            <person name="Land M."/>
            <person name="Gilna P."/>
            <person name="Ivanova N."/>
            <person name="Kyrpides N."/>
            <person name="Culley D.E."/>
            <person name="McInerney M.J."/>
        </authorList>
    </citation>
    <scope>NUCLEOTIDE SEQUENCE [LARGE SCALE GENOMIC DNA]</scope>
    <source>
        <strain evidence="16">ATCC 27890 / DSM 864 / NBRC 100397 / JF-1</strain>
    </source>
</reference>
<dbReference type="Pfam" id="PF02518">
    <property type="entry name" value="HATPase_c"/>
    <property type="match status" value="1"/>
</dbReference>
<keyword evidence="10" id="KW-0902">Two-component regulatory system</keyword>
<dbReference type="Gene3D" id="3.30.565.10">
    <property type="entry name" value="Histidine kinase-like ATPase, C-terminal domain"/>
    <property type="match status" value="1"/>
</dbReference>
<dbReference type="InterPro" id="IPR005467">
    <property type="entry name" value="His_kinase_dom"/>
</dbReference>
<organism evidence="15 16">
    <name type="scientific">Methanospirillum hungatei JF-1 (strain ATCC 27890 / DSM 864 / NBRC 100397 / JF-1)</name>
    <dbReference type="NCBI Taxonomy" id="323259"/>
    <lineage>
        <taxon>Archaea</taxon>
        <taxon>Methanobacteriati</taxon>
        <taxon>Methanobacteriota</taxon>
        <taxon>Stenosarchaea group</taxon>
        <taxon>Methanomicrobia</taxon>
        <taxon>Methanomicrobiales</taxon>
        <taxon>Methanospirillaceae</taxon>
        <taxon>Methanospirillum</taxon>
    </lineage>
</organism>
<keyword evidence="4" id="KW-1003">Cell membrane</keyword>
<dbReference type="GO" id="GO:0005524">
    <property type="term" value="F:ATP binding"/>
    <property type="evidence" value="ECO:0007669"/>
    <property type="project" value="UniProtKB-KW"/>
</dbReference>
<evidence type="ECO:0000313" key="16">
    <source>
        <dbReference type="Proteomes" id="UP000001941"/>
    </source>
</evidence>
<feature type="domain" description="HAMP" evidence="14">
    <location>
        <begin position="349"/>
        <end position="401"/>
    </location>
</feature>
<dbReference type="EMBL" id="CP000254">
    <property type="protein sequence ID" value="ABD41673.1"/>
    <property type="molecule type" value="Genomic_DNA"/>
</dbReference>
<dbReference type="STRING" id="323259.Mhun_1963"/>
<evidence type="ECO:0000256" key="1">
    <source>
        <dbReference type="ARBA" id="ARBA00000085"/>
    </source>
</evidence>
<dbReference type="GO" id="GO:0004673">
    <property type="term" value="F:protein histidine kinase activity"/>
    <property type="evidence" value="ECO:0007669"/>
    <property type="project" value="UniProtKB-EC"/>
</dbReference>
<evidence type="ECO:0000256" key="7">
    <source>
        <dbReference type="ARBA" id="ARBA00022741"/>
    </source>
</evidence>
<evidence type="ECO:0000256" key="6">
    <source>
        <dbReference type="ARBA" id="ARBA00022679"/>
    </source>
</evidence>
<dbReference type="EnsemblBacteria" id="ABD41673">
    <property type="protein sequence ID" value="ABD41673"/>
    <property type="gene ID" value="Mhun_1963"/>
</dbReference>
<keyword evidence="6" id="KW-0808">Transferase</keyword>
<evidence type="ECO:0000313" key="15">
    <source>
        <dbReference type="EMBL" id="ABD41673.1"/>
    </source>
</evidence>
<dbReference type="GeneID" id="25393547"/>
<dbReference type="PANTHER" id="PTHR45528">
    <property type="entry name" value="SENSOR HISTIDINE KINASE CPXA"/>
    <property type="match status" value="1"/>
</dbReference>
<dbReference type="Proteomes" id="UP000001941">
    <property type="component" value="Chromosome"/>
</dbReference>
<dbReference type="GO" id="GO:0005886">
    <property type="term" value="C:plasma membrane"/>
    <property type="evidence" value="ECO:0007669"/>
    <property type="project" value="UniProtKB-SubCell"/>
</dbReference>
<dbReference type="eggNOG" id="arCOG02378">
    <property type="taxonomic scope" value="Archaea"/>
</dbReference>
<dbReference type="CDD" id="cd00075">
    <property type="entry name" value="HATPase"/>
    <property type="match status" value="1"/>
</dbReference>
<feature type="transmembrane region" description="Helical" evidence="12">
    <location>
        <begin position="20"/>
        <end position="40"/>
    </location>
</feature>
<comment type="subcellular location">
    <subcellularLocation>
        <location evidence="2">Cell membrane</location>
        <topology evidence="2">Multi-pass membrane protein</topology>
    </subcellularLocation>
</comment>
<gene>
    <name evidence="15" type="ordered locus">Mhun_1963</name>
</gene>
<evidence type="ECO:0000256" key="10">
    <source>
        <dbReference type="ARBA" id="ARBA00023012"/>
    </source>
</evidence>
<evidence type="ECO:0000256" key="8">
    <source>
        <dbReference type="ARBA" id="ARBA00022777"/>
    </source>
</evidence>
<dbReference type="GO" id="GO:0000160">
    <property type="term" value="P:phosphorelay signal transduction system"/>
    <property type="evidence" value="ECO:0007669"/>
    <property type="project" value="UniProtKB-KW"/>
</dbReference>
<evidence type="ECO:0000256" key="5">
    <source>
        <dbReference type="ARBA" id="ARBA00022553"/>
    </source>
</evidence>
<keyword evidence="5" id="KW-0597">Phosphoprotein</keyword>
<feature type="transmembrane region" description="Helical" evidence="12">
    <location>
        <begin position="329"/>
        <end position="351"/>
    </location>
</feature>